<dbReference type="GO" id="GO:0004413">
    <property type="term" value="F:homoserine kinase activity"/>
    <property type="evidence" value="ECO:0007669"/>
    <property type="project" value="TreeGrafter"/>
</dbReference>
<dbReference type="OrthoDB" id="241498at2"/>
<dbReference type="AlphaFoldDB" id="A0A1I5AMG4"/>
<evidence type="ECO:0000259" key="2">
    <source>
        <dbReference type="Pfam" id="PF01636"/>
    </source>
</evidence>
<dbReference type="PANTHER" id="PTHR21064:SF6">
    <property type="entry name" value="AMINOGLYCOSIDE PHOSPHOTRANSFERASE DOMAIN-CONTAINING PROTEIN"/>
    <property type="match status" value="1"/>
</dbReference>
<dbReference type="InterPro" id="IPR002575">
    <property type="entry name" value="Aminoglycoside_PTrfase"/>
</dbReference>
<keyword evidence="3" id="KW-0808">Transferase</keyword>
<accession>A0A1I5AMG4</accession>
<sequence>MSAKQYDNLTDSQLTLMAQQALTCYPAALQGQLSLLCRSENATFLLQAAGRRYALRLHRGDYHQKADIVSELLWLDALRETGIMVPEAVPDKEGETVLTLRLPDGGERYVVLFHWIDGEMPTTDVDPRAFQQLGNITARLHQHSKQWQPPADFQRIIWDHHTMTSSESHWGRWQDAPNLNPADHSVVEQAISHVGAAMAQFGKGSDRYGLIHADLRLTNLLLHKGETRVIDFDDCGLGWYLHDLAAAISFVEHHPRAPEWIDHWIRGYEQVAHISDAEMAMLPALLIQRRIQLTAWVGSHAETEMAHSLGPEWASHSVRLCRRYLEGQQLPVGV</sequence>
<evidence type="ECO:0000256" key="1">
    <source>
        <dbReference type="ARBA" id="ARBA00038240"/>
    </source>
</evidence>
<dbReference type="GO" id="GO:0009088">
    <property type="term" value="P:threonine biosynthetic process"/>
    <property type="evidence" value="ECO:0007669"/>
    <property type="project" value="TreeGrafter"/>
</dbReference>
<dbReference type="InterPro" id="IPR011009">
    <property type="entry name" value="Kinase-like_dom_sf"/>
</dbReference>
<feature type="domain" description="Aminoglycoside phosphotransferase" evidence="2">
    <location>
        <begin position="40"/>
        <end position="269"/>
    </location>
</feature>
<dbReference type="Pfam" id="PF01636">
    <property type="entry name" value="APH"/>
    <property type="match status" value="1"/>
</dbReference>
<comment type="similarity">
    <text evidence="1">Belongs to the pseudomonas-type ThrB family.</text>
</comment>
<evidence type="ECO:0000313" key="4">
    <source>
        <dbReference type="Proteomes" id="UP000198968"/>
    </source>
</evidence>
<keyword evidence="4" id="KW-1185">Reference proteome</keyword>
<dbReference type="RefSeq" id="WP_090963312.1">
    <property type="nucleotide sequence ID" value="NZ_FOVG01000001.1"/>
</dbReference>
<gene>
    <name evidence="3" type="ORF">SAMN05428971_2098</name>
</gene>
<dbReference type="PANTHER" id="PTHR21064">
    <property type="entry name" value="AMINOGLYCOSIDE PHOSPHOTRANSFERASE DOMAIN-CONTAINING PROTEIN-RELATED"/>
    <property type="match status" value="1"/>
</dbReference>
<evidence type="ECO:0000313" key="3">
    <source>
        <dbReference type="EMBL" id="SFN63674.1"/>
    </source>
</evidence>
<name>A0A1I5AMG4_9GAMM</name>
<dbReference type="SUPFAM" id="SSF56112">
    <property type="entry name" value="Protein kinase-like (PK-like)"/>
    <property type="match status" value="1"/>
</dbReference>
<reference evidence="4" key="1">
    <citation type="submission" date="2016-10" db="EMBL/GenBank/DDBJ databases">
        <authorList>
            <person name="Varghese N."/>
            <person name="Submissions S."/>
        </authorList>
    </citation>
    <scope>NUCLEOTIDE SEQUENCE [LARGE SCALE GENOMIC DNA]</scope>
    <source>
        <strain evidence="4">OV426</strain>
    </source>
</reference>
<protein>
    <submittedName>
        <fullName evidence="3">Ser/Thr protein kinase RdoA involved in Cpx stress response, MazF antagonist</fullName>
    </submittedName>
</protein>
<proteinExistence type="inferred from homology"/>
<dbReference type="InterPro" id="IPR050249">
    <property type="entry name" value="Pseudomonas-type_ThrB"/>
</dbReference>
<organism evidence="3 4">
    <name type="scientific">Candidatus Pantoea varia</name>
    <dbReference type="NCBI Taxonomy" id="1881036"/>
    <lineage>
        <taxon>Bacteria</taxon>
        <taxon>Pseudomonadati</taxon>
        <taxon>Pseudomonadota</taxon>
        <taxon>Gammaproteobacteria</taxon>
        <taxon>Enterobacterales</taxon>
        <taxon>Erwiniaceae</taxon>
        <taxon>Pantoea</taxon>
    </lineage>
</organism>
<dbReference type="Gene3D" id="3.90.1200.10">
    <property type="match status" value="1"/>
</dbReference>
<dbReference type="Gene3D" id="3.30.200.20">
    <property type="entry name" value="Phosphorylase Kinase, domain 1"/>
    <property type="match status" value="1"/>
</dbReference>
<dbReference type="EMBL" id="FOVG01000001">
    <property type="protein sequence ID" value="SFN63674.1"/>
    <property type="molecule type" value="Genomic_DNA"/>
</dbReference>
<keyword evidence="3" id="KW-0418">Kinase</keyword>
<dbReference type="Proteomes" id="UP000198968">
    <property type="component" value="Unassembled WGS sequence"/>
</dbReference>